<dbReference type="GeneID" id="94841413"/>
<dbReference type="Gene3D" id="3.40.1190.20">
    <property type="match status" value="1"/>
</dbReference>
<name>A0A1J4JW19_9EUKA</name>
<keyword evidence="3" id="KW-1185">Reference proteome</keyword>
<dbReference type="OrthoDB" id="10261195at2759"/>
<reference evidence="2" key="1">
    <citation type="submission" date="2016-10" db="EMBL/GenBank/DDBJ databases">
        <authorList>
            <person name="Benchimol M."/>
            <person name="Almeida L.G."/>
            <person name="Vasconcelos A.T."/>
            <person name="Perreira-Neves A."/>
            <person name="Rosa I.A."/>
            <person name="Tasca T."/>
            <person name="Bogo M.R."/>
            <person name="de Souza W."/>
        </authorList>
    </citation>
    <scope>NUCLEOTIDE SEQUENCE [LARGE SCALE GENOMIC DNA]</scope>
    <source>
        <strain evidence="2">K</strain>
    </source>
</reference>
<protein>
    <recommendedName>
        <fullName evidence="1">Carbohydrate kinase PfkB domain-containing protein</fullName>
    </recommendedName>
</protein>
<dbReference type="VEuPathDB" id="TrichDB:TRFO_29306"/>
<dbReference type="InterPro" id="IPR029056">
    <property type="entry name" value="Ribokinase-like"/>
</dbReference>
<organism evidence="2 3">
    <name type="scientific">Tritrichomonas foetus</name>
    <dbReference type="NCBI Taxonomy" id="1144522"/>
    <lineage>
        <taxon>Eukaryota</taxon>
        <taxon>Metamonada</taxon>
        <taxon>Parabasalia</taxon>
        <taxon>Tritrichomonadida</taxon>
        <taxon>Tritrichomonadidae</taxon>
        <taxon>Tritrichomonas</taxon>
    </lineage>
</organism>
<evidence type="ECO:0000313" key="2">
    <source>
        <dbReference type="EMBL" id="OHT03327.1"/>
    </source>
</evidence>
<gene>
    <name evidence="2" type="ORF">TRFO_29306</name>
</gene>
<dbReference type="Pfam" id="PF00294">
    <property type="entry name" value="PfkB"/>
    <property type="match status" value="1"/>
</dbReference>
<evidence type="ECO:0000313" key="3">
    <source>
        <dbReference type="Proteomes" id="UP000179807"/>
    </source>
</evidence>
<proteinExistence type="predicted"/>
<evidence type="ECO:0000259" key="1">
    <source>
        <dbReference type="Pfam" id="PF00294"/>
    </source>
</evidence>
<feature type="domain" description="Carbohydrate kinase PfkB" evidence="1">
    <location>
        <begin position="57"/>
        <end position="274"/>
    </location>
</feature>
<accession>A0A1J4JW19</accession>
<dbReference type="AlphaFoldDB" id="A0A1J4JW19"/>
<dbReference type="Proteomes" id="UP000179807">
    <property type="component" value="Unassembled WGS sequence"/>
</dbReference>
<dbReference type="InterPro" id="IPR011611">
    <property type="entry name" value="PfkB_dom"/>
</dbReference>
<comment type="caution">
    <text evidence="2">The sequence shown here is derived from an EMBL/GenBank/DDBJ whole genome shotgun (WGS) entry which is preliminary data.</text>
</comment>
<dbReference type="EMBL" id="MLAK01000831">
    <property type="protein sequence ID" value="OHT03327.1"/>
    <property type="molecule type" value="Genomic_DNA"/>
</dbReference>
<sequence length="296" mass="32866">MTEDILFIGHCTRDDITIRGVTEYHPGGGSYFGAASAGWCMKRFAQEPKKLTVLTIGKPSDYEVMTRELENAGVKLILLEDNHTTTFAHSFKDDDPDQRISTVPDKARPYTMDDFKGHKAKIMYINPLFFGEVDPSFFRQLKSQCELISCDSQGLIRRLEGSDIVKRPPADLKAALDGVDILKIDIDEAAILTGLEKGDSITASRQLQKLGPRYIICTEAKGVAFYDGEQRYWADFGEWRLEGRTGRGDTLSASFILLHFVLGMDTQKALSIAAEGCSHKMMHAGAAIEADFATIQ</sequence>
<dbReference type="SUPFAM" id="SSF53613">
    <property type="entry name" value="Ribokinase-like"/>
    <property type="match status" value="1"/>
</dbReference>
<dbReference type="RefSeq" id="XP_068356463.1">
    <property type="nucleotide sequence ID" value="XM_068506709.1"/>
</dbReference>